<reference evidence="3" key="1">
    <citation type="journal article" date="2010" name="Nat. Biotechnol.">
        <title>Draft genome sequence of the oilseed species Ricinus communis.</title>
        <authorList>
            <person name="Chan A.P."/>
            <person name="Crabtree J."/>
            <person name="Zhao Q."/>
            <person name="Lorenzi H."/>
            <person name="Orvis J."/>
            <person name="Puiu D."/>
            <person name="Melake-Berhan A."/>
            <person name="Jones K.M."/>
            <person name="Redman J."/>
            <person name="Chen G."/>
            <person name="Cahoon E.B."/>
            <person name="Gedil M."/>
            <person name="Stanke M."/>
            <person name="Haas B.J."/>
            <person name="Wortman J.R."/>
            <person name="Fraser-Liggett C.M."/>
            <person name="Ravel J."/>
            <person name="Rabinowicz P.D."/>
        </authorList>
    </citation>
    <scope>NUCLEOTIDE SEQUENCE [LARGE SCALE GENOMIC DNA]</scope>
    <source>
        <strain evidence="3">cv. Hale</strain>
    </source>
</reference>
<dbReference type="PANTHER" id="PTHR32254:SF5">
    <property type="entry name" value="CALCINEURIN-LIKE METALLO-PHOSPHOESTERASE SUPERFAMILY PROTEIN"/>
    <property type="match status" value="1"/>
</dbReference>
<evidence type="ECO:0000313" key="2">
    <source>
        <dbReference type="EMBL" id="EEF38840.1"/>
    </source>
</evidence>
<keyword evidence="3" id="KW-1185">Reference proteome</keyword>
<proteinExistence type="predicted"/>
<dbReference type="Proteomes" id="UP000008311">
    <property type="component" value="Unassembled WGS sequence"/>
</dbReference>
<evidence type="ECO:0000256" key="1">
    <source>
        <dbReference type="SAM" id="Phobius"/>
    </source>
</evidence>
<protein>
    <submittedName>
        <fullName evidence="2">Uncharacterized protein</fullName>
    </submittedName>
</protein>
<organism evidence="2 3">
    <name type="scientific">Ricinus communis</name>
    <name type="common">Castor bean</name>
    <dbReference type="NCBI Taxonomy" id="3988"/>
    <lineage>
        <taxon>Eukaryota</taxon>
        <taxon>Viridiplantae</taxon>
        <taxon>Streptophyta</taxon>
        <taxon>Embryophyta</taxon>
        <taxon>Tracheophyta</taxon>
        <taxon>Spermatophyta</taxon>
        <taxon>Magnoliopsida</taxon>
        <taxon>eudicotyledons</taxon>
        <taxon>Gunneridae</taxon>
        <taxon>Pentapetalae</taxon>
        <taxon>rosids</taxon>
        <taxon>fabids</taxon>
        <taxon>Malpighiales</taxon>
        <taxon>Euphorbiaceae</taxon>
        <taxon>Acalyphoideae</taxon>
        <taxon>Acalypheae</taxon>
        <taxon>Ricinus</taxon>
    </lineage>
</organism>
<dbReference type="KEGG" id="rcu:8282509"/>
<keyword evidence="1" id="KW-0472">Membrane</keyword>
<dbReference type="InterPro" id="IPR029052">
    <property type="entry name" value="Metallo-depent_PP-like"/>
</dbReference>
<keyword evidence="1" id="KW-1133">Transmembrane helix</keyword>
<dbReference type="SUPFAM" id="SSF56300">
    <property type="entry name" value="Metallo-dependent phosphatases"/>
    <property type="match status" value="1"/>
</dbReference>
<dbReference type="AlphaFoldDB" id="B9SBY2"/>
<sequence>MEKKRSWVCSLVLQVCLCVVVYLALNLGQPQNFVYFSRGGITSTRNLDVYFLSVRGSYRDIKQQSHLLKLMENVAKVYKVKFVVNISELGEDDPLTKNASRLFSSMNVPWYTTIASKGRGVGHPLDQNNVKDGKMLIIADVDTESRQDLMLVGSTSGIGNNQLNWLAKTLEATTSNWLVVVGYHPVLVCEENNEKIEAKQVYEPLHHIFMKYGVNAYLSRGGCANHTFQDSVAYIGIADPIKSEPEMASLNGSLAFQKEVEIGFLLHRVNSLEMATYSVTLTGEVVNKILVQQRGREFM</sequence>
<dbReference type="STRING" id="3988.B9SBY2"/>
<accession>B9SBY2</accession>
<dbReference type="Gene3D" id="3.60.21.10">
    <property type="match status" value="1"/>
</dbReference>
<dbReference type="eggNOG" id="KOG1823">
    <property type="taxonomic scope" value="Eukaryota"/>
</dbReference>
<dbReference type="OMA" id="MYFQALN"/>
<dbReference type="OrthoDB" id="411211at2759"/>
<dbReference type="InParanoid" id="B9SBY2"/>
<gene>
    <name evidence="2" type="ORF">RCOM_0700480</name>
</gene>
<feature type="transmembrane region" description="Helical" evidence="1">
    <location>
        <begin position="7"/>
        <end position="25"/>
    </location>
</feature>
<dbReference type="PANTHER" id="PTHR32254">
    <property type="entry name" value="EXPRESSED PROTEIN"/>
    <property type="match status" value="1"/>
</dbReference>
<dbReference type="EMBL" id="EQ973918">
    <property type="protein sequence ID" value="EEF38840.1"/>
    <property type="molecule type" value="Genomic_DNA"/>
</dbReference>
<keyword evidence="1" id="KW-0812">Transmembrane</keyword>
<name>B9SBY2_RICCO</name>
<dbReference type="FunCoup" id="B9SBY2">
    <property type="interactions" value="1407"/>
</dbReference>
<evidence type="ECO:0000313" key="3">
    <source>
        <dbReference type="Proteomes" id="UP000008311"/>
    </source>
</evidence>